<accession>A0A1Z3HQH9</accession>
<dbReference type="Proteomes" id="UP000191901">
    <property type="component" value="Chromosome"/>
</dbReference>
<keyword evidence="3" id="KW-1185">Reference proteome</keyword>
<reference evidence="2 3" key="1">
    <citation type="journal article" date="2016" name="Biochim. Biophys. Acta">
        <title>Characterization of red-shifted phycobilisomes isolated from the chlorophyll f-containing cyanobacterium Halomicronema hongdechloris.</title>
        <authorList>
            <person name="Li Y."/>
            <person name="Lin Y."/>
            <person name="Garvey C.J."/>
            <person name="Birch D."/>
            <person name="Corkery R.W."/>
            <person name="Loughlin P.C."/>
            <person name="Scheer H."/>
            <person name="Willows R.D."/>
            <person name="Chen M."/>
        </authorList>
    </citation>
    <scope>NUCLEOTIDE SEQUENCE [LARGE SCALE GENOMIC DNA]</scope>
    <source>
        <strain evidence="2 3">C2206</strain>
    </source>
</reference>
<name>A0A1Z3HQH9_9CYAN</name>
<dbReference type="STRING" id="1641165.XM38_05770"/>
<dbReference type="SUPFAM" id="SSF51735">
    <property type="entry name" value="NAD(P)-binding Rossmann-fold domains"/>
    <property type="match status" value="1"/>
</dbReference>
<feature type="domain" description="Enoyl reductase (ER)" evidence="1">
    <location>
        <begin position="61"/>
        <end position="384"/>
    </location>
</feature>
<organism evidence="2 3">
    <name type="scientific">Halomicronema hongdechloris C2206</name>
    <dbReference type="NCBI Taxonomy" id="1641165"/>
    <lineage>
        <taxon>Bacteria</taxon>
        <taxon>Bacillati</taxon>
        <taxon>Cyanobacteriota</taxon>
        <taxon>Cyanophyceae</taxon>
        <taxon>Nodosilineales</taxon>
        <taxon>Nodosilineaceae</taxon>
        <taxon>Halomicronema</taxon>
    </lineage>
</organism>
<gene>
    <name evidence="2" type="ORF">XM38_035320</name>
</gene>
<evidence type="ECO:0000313" key="3">
    <source>
        <dbReference type="Proteomes" id="UP000191901"/>
    </source>
</evidence>
<dbReference type="InterPro" id="IPR051397">
    <property type="entry name" value="Zn-ADH-like_protein"/>
</dbReference>
<dbReference type="GO" id="GO:0008270">
    <property type="term" value="F:zinc ion binding"/>
    <property type="evidence" value="ECO:0007669"/>
    <property type="project" value="InterPro"/>
</dbReference>
<dbReference type="SMART" id="SM00829">
    <property type="entry name" value="PKS_ER"/>
    <property type="match status" value="1"/>
</dbReference>
<dbReference type="KEGG" id="hhg:XM38_035320"/>
<sequence length="387" mass="42012">MAADVYRGEHNLTVSRVTQPPFRPRSAGTTTRIGEMPLSLPGRRQLRVVMTYQHVIMTHHGDASVLEIAAAELPAPMPHEVRVRVLAAGVAYTDILIREGLYPGMPKPPFTLGYDVVGIVDAVGAQVSTVPVGQLVAALTVTGGYSEYLCLSASDVVPVPDTVEAAAAVALVLHYVTAYQMLHRVAQVKPGQSILIHGAAGGVGTALLQLARLTELEVYGTAAAAKHDHIRQWGAIPIDYRHEDFVQRIADLTAAGVDAVFDLVGGPHLFRSYRVLKPHGTLINFGFMAAAQANRGRQLRLLQNFLCLGLLQLRWLQSKRVAFYSITAMKQRHPDWFRQDLTTLLELLAKGQIHPVIAQRLSLAEAAQAQTLLERSAVSGALVLLCN</sequence>
<proteinExistence type="predicted"/>
<dbReference type="Gene3D" id="3.90.180.10">
    <property type="entry name" value="Medium-chain alcohol dehydrogenases, catalytic domain"/>
    <property type="match status" value="1"/>
</dbReference>
<dbReference type="AlphaFoldDB" id="A0A1Z3HQH9"/>
<dbReference type="InterPro" id="IPR013154">
    <property type="entry name" value="ADH-like_N"/>
</dbReference>
<dbReference type="PROSITE" id="PS01162">
    <property type="entry name" value="QOR_ZETA_CRYSTAL"/>
    <property type="match status" value="1"/>
</dbReference>
<dbReference type="SUPFAM" id="SSF50129">
    <property type="entry name" value="GroES-like"/>
    <property type="match status" value="1"/>
</dbReference>
<protein>
    <submittedName>
        <fullName evidence="2">Oxidoreductase</fullName>
    </submittedName>
</protein>
<evidence type="ECO:0000313" key="2">
    <source>
        <dbReference type="EMBL" id="ASC72574.1"/>
    </source>
</evidence>
<dbReference type="Pfam" id="PF08240">
    <property type="entry name" value="ADH_N"/>
    <property type="match status" value="1"/>
</dbReference>
<dbReference type="CDD" id="cd08273">
    <property type="entry name" value="MDR8"/>
    <property type="match status" value="1"/>
</dbReference>
<dbReference type="PANTHER" id="PTHR43677">
    <property type="entry name" value="SHORT-CHAIN DEHYDROGENASE/REDUCTASE"/>
    <property type="match status" value="1"/>
</dbReference>
<dbReference type="EMBL" id="CP021983">
    <property type="protein sequence ID" value="ASC72574.1"/>
    <property type="molecule type" value="Genomic_DNA"/>
</dbReference>
<dbReference type="InterPro" id="IPR002364">
    <property type="entry name" value="Quin_OxRdtase/zeta-crystal_CS"/>
</dbReference>
<dbReference type="InterPro" id="IPR020843">
    <property type="entry name" value="ER"/>
</dbReference>
<dbReference type="GO" id="GO:0016491">
    <property type="term" value="F:oxidoreductase activity"/>
    <property type="evidence" value="ECO:0007669"/>
    <property type="project" value="InterPro"/>
</dbReference>
<evidence type="ECO:0000259" key="1">
    <source>
        <dbReference type="SMART" id="SM00829"/>
    </source>
</evidence>
<dbReference type="PANTHER" id="PTHR43677:SF4">
    <property type="entry name" value="QUINONE OXIDOREDUCTASE-LIKE PROTEIN 2"/>
    <property type="match status" value="1"/>
</dbReference>
<dbReference type="Gene3D" id="3.40.50.720">
    <property type="entry name" value="NAD(P)-binding Rossmann-like Domain"/>
    <property type="match status" value="1"/>
</dbReference>
<dbReference type="InterPro" id="IPR036291">
    <property type="entry name" value="NAD(P)-bd_dom_sf"/>
</dbReference>
<dbReference type="Pfam" id="PF13602">
    <property type="entry name" value="ADH_zinc_N_2"/>
    <property type="match status" value="1"/>
</dbReference>
<dbReference type="RefSeq" id="WP_202978908.1">
    <property type="nucleotide sequence ID" value="NZ_CP021983.2"/>
</dbReference>
<dbReference type="InterPro" id="IPR011032">
    <property type="entry name" value="GroES-like_sf"/>
</dbReference>